<dbReference type="GO" id="GO:0005886">
    <property type="term" value="C:plasma membrane"/>
    <property type="evidence" value="ECO:0007669"/>
    <property type="project" value="UniProtKB-SubCell"/>
</dbReference>
<evidence type="ECO:0000256" key="2">
    <source>
        <dbReference type="ARBA" id="ARBA00022734"/>
    </source>
</evidence>
<dbReference type="PANTHER" id="PTHR45710">
    <property type="entry name" value="C-TYPE LECTIN DOMAIN-CONTAINING PROTEIN 180"/>
    <property type="match status" value="1"/>
</dbReference>
<dbReference type="SMART" id="SM00034">
    <property type="entry name" value="CLECT"/>
    <property type="match status" value="1"/>
</dbReference>
<proteinExistence type="predicted"/>
<feature type="transmembrane region" description="Helical" evidence="4">
    <location>
        <begin position="45"/>
        <end position="65"/>
    </location>
</feature>
<dbReference type="InterPro" id="IPR016187">
    <property type="entry name" value="CTDL_fold"/>
</dbReference>
<dbReference type="PROSITE" id="PS50041">
    <property type="entry name" value="C_TYPE_LECTIN_2"/>
    <property type="match status" value="1"/>
</dbReference>
<feature type="region of interest" description="Disordered" evidence="3">
    <location>
        <begin position="1"/>
        <end position="21"/>
    </location>
</feature>
<name>A0A6J3ED11_AYTFU</name>
<comment type="subcellular location">
    <subcellularLocation>
        <location evidence="1">Cell membrane</location>
        <topology evidence="1">Single-pass type II membrane protein</topology>
    </subcellularLocation>
</comment>
<evidence type="ECO:0000256" key="1">
    <source>
        <dbReference type="ARBA" id="ARBA00004401"/>
    </source>
</evidence>
<dbReference type="CDD" id="cd03593">
    <property type="entry name" value="CLECT_NK_receptors_like"/>
    <property type="match status" value="1"/>
</dbReference>
<dbReference type="SUPFAM" id="SSF56436">
    <property type="entry name" value="C-type lectin-like"/>
    <property type="match status" value="1"/>
</dbReference>
<dbReference type="AlphaFoldDB" id="A0A6J3ED11"/>
<sequence length="206" mass="23300">MAVALLQGERRNEDNDSVTERKRSEAGVKQWVLGLLTRCKVKRVVAWKLCVFFGAIIVILISIIIRERSQVVSGLCPVAPAAGLSQRAYSCPRFWIGFEGKCFYFSDMEKNQTSSQADCHARGANLAVIQSEEELVFVLRYKGAPDHWIGLSRQNPRQRWEWDDGTEFNSSLFPIGGGEDFAFLNNQKVTSARSSGERHWICTRQP</sequence>
<feature type="compositionally biased region" description="Basic and acidic residues" evidence="3">
    <location>
        <begin position="8"/>
        <end position="21"/>
    </location>
</feature>
<feature type="domain" description="C-type lectin" evidence="5">
    <location>
        <begin position="98"/>
        <end position="203"/>
    </location>
</feature>
<dbReference type="InterPro" id="IPR050828">
    <property type="entry name" value="C-type_lectin/matrix_domain"/>
</dbReference>
<dbReference type="PANTHER" id="PTHR45710:SF35">
    <property type="entry name" value="C-TYPE LECTIN DOMAIN FAMILY 2 MEMBER D"/>
    <property type="match status" value="1"/>
</dbReference>
<keyword evidence="4" id="KW-0472">Membrane</keyword>
<evidence type="ECO:0000256" key="3">
    <source>
        <dbReference type="SAM" id="MobiDB-lite"/>
    </source>
</evidence>
<keyword evidence="4" id="KW-0812">Transmembrane</keyword>
<evidence type="ECO:0000313" key="8">
    <source>
        <dbReference type="RefSeq" id="XP_032061110.1"/>
    </source>
</evidence>
<dbReference type="RefSeq" id="XP_032061109.1">
    <property type="nucleotide sequence ID" value="XM_032205218.1"/>
</dbReference>
<keyword evidence="6" id="KW-1185">Reference proteome</keyword>
<dbReference type="InterPro" id="IPR033992">
    <property type="entry name" value="NKR-like_CTLD"/>
</dbReference>
<reference evidence="7 8" key="1">
    <citation type="submission" date="2025-04" db="UniProtKB">
        <authorList>
            <consortium name="RefSeq"/>
        </authorList>
    </citation>
    <scope>IDENTIFICATION</scope>
    <source>
        <tissue evidence="7 8">Lung</tissue>
    </source>
</reference>
<gene>
    <name evidence="7 8" type="primary">LOC116500273</name>
</gene>
<accession>A0A6J3ED11</accession>
<keyword evidence="4" id="KW-1133">Transmembrane helix</keyword>
<evidence type="ECO:0000313" key="7">
    <source>
        <dbReference type="RefSeq" id="XP_032061109.1"/>
    </source>
</evidence>
<protein>
    <submittedName>
        <fullName evidence="7 8">C-type lectin domain family 2 member D-like</fullName>
    </submittedName>
</protein>
<dbReference type="KEGG" id="aful:116500273"/>
<dbReference type="Pfam" id="PF00059">
    <property type="entry name" value="Lectin_C"/>
    <property type="match status" value="1"/>
</dbReference>
<organism evidence="6 7">
    <name type="scientific">Aythya fuligula</name>
    <name type="common">Tufted duck</name>
    <name type="synonym">Anas fuligula</name>
    <dbReference type="NCBI Taxonomy" id="219594"/>
    <lineage>
        <taxon>Eukaryota</taxon>
        <taxon>Metazoa</taxon>
        <taxon>Chordata</taxon>
        <taxon>Craniata</taxon>
        <taxon>Vertebrata</taxon>
        <taxon>Euteleostomi</taxon>
        <taxon>Archelosauria</taxon>
        <taxon>Archosauria</taxon>
        <taxon>Dinosauria</taxon>
        <taxon>Saurischia</taxon>
        <taxon>Theropoda</taxon>
        <taxon>Coelurosauria</taxon>
        <taxon>Aves</taxon>
        <taxon>Neognathae</taxon>
        <taxon>Galloanserae</taxon>
        <taxon>Anseriformes</taxon>
        <taxon>Anatidae</taxon>
        <taxon>Aythyinae</taxon>
        <taxon>Aythya</taxon>
    </lineage>
</organism>
<evidence type="ECO:0000256" key="4">
    <source>
        <dbReference type="SAM" id="Phobius"/>
    </source>
</evidence>
<dbReference type="GO" id="GO:0030246">
    <property type="term" value="F:carbohydrate binding"/>
    <property type="evidence" value="ECO:0007669"/>
    <property type="project" value="UniProtKB-KW"/>
</dbReference>
<dbReference type="GeneID" id="116500273"/>
<dbReference type="InterPro" id="IPR016186">
    <property type="entry name" value="C-type_lectin-like/link_sf"/>
</dbReference>
<dbReference type="InterPro" id="IPR001304">
    <property type="entry name" value="C-type_lectin-like"/>
</dbReference>
<keyword evidence="2" id="KW-0430">Lectin</keyword>
<dbReference type="RefSeq" id="XP_032061110.1">
    <property type="nucleotide sequence ID" value="XM_032205219.1"/>
</dbReference>
<evidence type="ECO:0000313" key="6">
    <source>
        <dbReference type="Proteomes" id="UP000504639"/>
    </source>
</evidence>
<dbReference type="Gene3D" id="3.10.100.10">
    <property type="entry name" value="Mannose-Binding Protein A, subunit A"/>
    <property type="match status" value="1"/>
</dbReference>
<dbReference type="Proteomes" id="UP000504639">
    <property type="component" value="Chromosome 33"/>
</dbReference>
<evidence type="ECO:0000259" key="5">
    <source>
        <dbReference type="PROSITE" id="PS50041"/>
    </source>
</evidence>